<accession>A0A2V1IT46</accession>
<protein>
    <submittedName>
        <fullName evidence="2">ATP-binding protein</fullName>
    </submittedName>
</protein>
<dbReference type="GeneID" id="82525125"/>
<dbReference type="PANTHER" id="PTHR30595:SF6">
    <property type="entry name" value="SCHLAFEN ALBA-2 DOMAIN-CONTAINING PROTEIN"/>
    <property type="match status" value="1"/>
</dbReference>
<dbReference type="Proteomes" id="UP000244905">
    <property type="component" value="Unassembled WGS sequence"/>
</dbReference>
<evidence type="ECO:0000313" key="3">
    <source>
        <dbReference type="Proteomes" id="UP000244905"/>
    </source>
</evidence>
<dbReference type="EMBL" id="PUEC01000003">
    <property type="protein sequence ID" value="PWB03943.1"/>
    <property type="molecule type" value="Genomic_DNA"/>
</dbReference>
<dbReference type="Pfam" id="PF04326">
    <property type="entry name" value="SLFN_AlbA_2"/>
    <property type="match status" value="1"/>
</dbReference>
<organism evidence="2 3">
    <name type="scientific">Duncaniella muris</name>
    <dbReference type="NCBI Taxonomy" id="2094150"/>
    <lineage>
        <taxon>Bacteria</taxon>
        <taxon>Pseudomonadati</taxon>
        <taxon>Bacteroidota</taxon>
        <taxon>Bacteroidia</taxon>
        <taxon>Bacteroidales</taxon>
        <taxon>Muribaculaceae</taxon>
        <taxon>Duncaniella</taxon>
    </lineage>
</organism>
<dbReference type="PANTHER" id="PTHR30595">
    <property type="entry name" value="GLPR-RELATED TRANSCRIPTIONAL REPRESSOR"/>
    <property type="match status" value="1"/>
</dbReference>
<dbReference type="GO" id="GO:0005524">
    <property type="term" value="F:ATP binding"/>
    <property type="evidence" value="ECO:0007669"/>
    <property type="project" value="UniProtKB-KW"/>
</dbReference>
<proteinExistence type="predicted"/>
<evidence type="ECO:0000313" key="2">
    <source>
        <dbReference type="EMBL" id="PWB03943.1"/>
    </source>
</evidence>
<dbReference type="RefSeq" id="WP_107031287.1">
    <property type="nucleotide sequence ID" value="NZ_CAPDHO010000001.1"/>
</dbReference>
<comment type="caution">
    <text evidence="2">The sequence shown here is derived from an EMBL/GenBank/DDBJ whole genome shotgun (WGS) entry which is preliminary data.</text>
</comment>
<sequence length="223" mass="25067">MKDLKGIKGKYYIARLIEEGEHEHQDFKFAISDARKIARSISAFANRDGGRLLVGVKDNGVVAGVRNEEDIFVIEQAAEMYCRPPQEIRVTAFKAEEEKTVLRIEIDRAQRRPVLVIEADGSAHAYYRVKDENISATPLMVRAWEAASSETEGVLISLSESESRLAGMLAEGPVTLEEFMLAAKVSRSTAEDIVVRLHTMNLLDFVYNGKTFLLCRMEEPEDE</sequence>
<keyword evidence="2" id="KW-0067">ATP-binding</keyword>
<dbReference type="AlphaFoldDB" id="A0A2V1IT46"/>
<dbReference type="Gene3D" id="3.30.950.30">
    <property type="entry name" value="Schlafen, AAA domain"/>
    <property type="match status" value="1"/>
</dbReference>
<dbReference type="InterPro" id="IPR038461">
    <property type="entry name" value="Schlafen_AlbA_2_dom_sf"/>
</dbReference>
<feature type="domain" description="Schlafen AlbA-2" evidence="1">
    <location>
        <begin position="21"/>
        <end position="134"/>
    </location>
</feature>
<name>A0A2V1IT46_9BACT</name>
<keyword evidence="2" id="KW-0547">Nucleotide-binding</keyword>
<evidence type="ECO:0000259" key="1">
    <source>
        <dbReference type="Pfam" id="PF04326"/>
    </source>
</evidence>
<keyword evidence="3" id="KW-1185">Reference proteome</keyword>
<dbReference type="InterPro" id="IPR007421">
    <property type="entry name" value="Schlafen_AlbA_2_dom"/>
</dbReference>
<reference evidence="3" key="1">
    <citation type="submission" date="2018-02" db="EMBL/GenBank/DDBJ databases">
        <authorList>
            <person name="Clavel T."/>
            <person name="Strowig T."/>
        </authorList>
    </citation>
    <scope>NUCLEOTIDE SEQUENCE [LARGE SCALE GENOMIC DNA]</scope>
    <source>
        <strain evidence="3">DSM 103720</strain>
    </source>
</reference>
<gene>
    <name evidence="2" type="ORF">C5O23_02015</name>
</gene>